<evidence type="ECO:0000313" key="3">
    <source>
        <dbReference type="Proteomes" id="UP001054854"/>
    </source>
</evidence>
<feature type="region of interest" description="Disordered" evidence="1">
    <location>
        <begin position="1"/>
        <end position="92"/>
    </location>
</feature>
<proteinExistence type="predicted"/>
<evidence type="ECO:0000256" key="1">
    <source>
        <dbReference type="SAM" id="MobiDB-lite"/>
    </source>
</evidence>
<name>A0ABQ3UCU5_STRHY</name>
<evidence type="ECO:0000313" key="2">
    <source>
        <dbReference type="EMBL" id="GHJ33430.1"/>
    </source>
</evidence>
<accession>A0ABQ3UCU5</accession>
<feature type="compositionally biased region" description="Basic and acidic residues" evidence="1">
    <location>
        <begin position="78"/>
        <end position="92"/>
    </location>
</feature>
<reference evidence="2" key="1">
    <citation type="submission" date="2024-05" db="EMBL/GenBank/DDBJ databases">
        <title>Whole genome shotgun sequence of Streptomyces hygroscopicus NBRC 113678.</title>
        <authorList>
            <person name="Komaki H."/>
            <person name="Tamura T."/>
        </authorList>
    </citation>
    <scope>NUCLEOTIDE SEQUENCE</scope>
    <source>
        <strain evidence="2">N11-34</strain>
    </source>
</reference>
<keyword evidence="3" id="KW-1185">Reference proteome</keyword>
<protein>
    <submittedName>
        <fullName evidence="2">Uncharacterized protein</fullName>
    </submittedName>
</protein>
<sequence length="92" mass="9276">MCTQRTGRDSCPCPDTTSGAPAASTGSRSTSPRLSGDRPGARGGPAGRDGGRPAASYAVPPEPFMPPTLASRGAGRNHAPDGRLDKAGACRR</sequence>
<organism evidence="2 3">
    <name type="scientific">Streptomyces hygroscopicus</name>
    <dbReference type="NCBI Taxonomy" id="1912"/>
    <lineage>
        <taxon>Bacteria</taxon>
        <taxon>Bacillati</taxon>
        <taxon>Actinomycetota</taxon>
        <taxon>Actinomycetes</taxon>
        <taxon>Kitasatosporales</taxon>
        <taxon>Streptomycetaceae</taxon>
        <taxon>Streptomyces</taxon>
        <taxon>Streptomyces violaceusniger group</taxon>
    </lineage>
</organism>
<feature type="compositionally biased region" description="Polar residues" evidence="1">
    <location>
        <begin position="15"/>
        <end position="33"/>
    </location>
</feature>
<gene>
    <name evidence="2" type="ORF">TPA0910_78630</name>
</gene>
<comment type="caution">
    <text evidence="2">The sequence shown here is derived from an EMBL/GenBank/DDBJ whole genome shotgun (WGS) entry which is preliminary data.</text>
</comment>
<dbReference type="EMBL" id="BNEK01000005">
    <property type="protein sequence ID" value="GHJ33430.1"/>
    <property type="molecule type" value="Genomic_DNA"/>
</dbReference>
<dbReference type="Proteomes" id="UP001054854">
    <property type="component" value="Unassembled WGS sequence"/>
</dbReference>